<gene>
    <name evidence="4" type="ORF">SAMN05216574_11135</name>
</gene>
<evidence type="ECO:0000259" key="2">
    <source>
        <dbReference type="Pfam" id="PF04235"/>
    </source>
</evidence>
<evidence type="ECO:0000313" key="5">
    <source>
        <dbReference type="Proteomes" id="UP000198589"/>
    </source>
</evidence>
<proteinExistence type="predicted"/>
<sequence length="366" mass="37604">MTGLASAGRIGGLDVARGLAVLGMFAAHMRVGGELHPDPGTWSGLVDGRSSILFATLAGLSVAILSGRTRPPDGLDLSRVRLRIFVRALWVFAIGWALQQLDTFVAVILGVYGVLFLLVLPFLRWPVRRLLATAAVVAVAVPPLLVVLGQALTVAGVEGALVPSLLVTGYYPALLWIAFVLVGLAVGRLDLASGAVRRTLAASGAAAAVVGYGGGWLSTRLLADGVPSAGPETGFAVPGVLDVRWLTGAEPHSGTTFEAVGSAGFAVLVLVACLVLAERLPRATAPVAAVGALALTVYTVHILAIALLLEVEPGAAEGPVAWLWFAASALVAALAWRRVVGRGPLEWLLSWTSSRAAGLAPRAPAA</sequence>
<evidence type="ECO:0000313" key="4">
    <source>
        <dbReference type="EMBL" id="SFF29429.1"/>
    </source>
</evidence>
<feature type="transmembrane region" description="Helical" evidence="1">
    <location>
        <begin position="80"/>
        <end position="98"/>
    </location>
</feature>
<dbReference type="Proteomes" id="UP000198589">
    <property type="component" value="Unassembled WGS sequence"/>
</dbReference>
<feature type="transmembrane region" description="Helical" evidence="1">
    <location>
        <begin position="51"/>
        <end position="68"/>
    </location>
</feature>
<feature type="transmembrane region" description="Helical" evidence="1">
    <location>
        <begin position="104"/>
        <end position="123"/>
    </location>
</feature>
<dbReference type="PANTHER" id="PTHR30590:SF3">
    <property type="entry name" value="HYPOTHETICAL MEMBRANE SPANNING PROTEIN"/>
    <property type="match status" value="1"/>
</dbReference>
<dbReference type="Pfam" id="PF07786">
    <property type="entry name" value="HGSNAT_cat"/>
    <property type="match status" value="1"/>
</dbReference>
<keyword evidence="1" id="KW-0472">Membrane</keyword>
<dbReference type="InterPro" id="IPR007349">
    <property type="entry name" value="DUF418"/>
</dbReference>
<dbReference type="AlphaFoldDB" id="A0A1I2HIB6"/>
<name>A0A1I2HIB6_9ACTN</name>
<accession>A0A1I2HIB6</accession>
<dbReference type="InterPro" id="IPR012429">
    <property type="entry name" value="HGSNAT_cat"/>
</dbReference>
<reference evidence="5" key="1">
    <citation type="submission" date="2016-10" db="EMBL/GenBank/DDBJ databases">
        <authorList>
            <person name="Varghese N."/>
            <person name="Submissions S."/>
        </authorList>
    </citation>
    <scope>NUCLEOTIDE SEQUENCE [LARGE SCALE GENOMIC DNA]</scope>
    <source>
        <strain evidence="5">DSM 46838</strain>
    </source>
</reference>
<feature type="domain" description="Heparan-alpha-glucosaminide N-acetyltransferase catalytic" evidence="3">
    <location>
        <begin position="9"/>
        <end position="199"/>
    </location>
</feature>
<feature type="transmembrane region" description="Helical" evidence="1">
    <location>
        <begin position="169"/>
        <end position="187"/>
    </location>
</feature>
<feature type="transmembrane region" description="Helical" evidence="1">
    <location>
        <begin position="199"/>
        <end position="217"/>
    </location>
</feature>
<feature type="transmembrane region" description="Helical" evidence="1">
    <location>
        <begin position="130"/>
        <end position="149"/>
    </location>
</feature>
<feature type="transmembrane region" description="Helical" evidence="1">
    <location>
        <begin position="259"/>
        <end position="277"/>
    </location>
</feature>
<feature type="transmembrane region" description="Helical" evidence="1">
    <location>
        <begin position="321"/>
        <end position="340"/>
    </location>
</feature>
<keyword evidence="5" id="KW-1185">Reference proteome</keyword>
<evidence type="ECO:0000259" key="3">
    <source>
        <dbReference type="Pfam" id="PF07786"/>
    </source>
</evidence>
<evidence type="ECO:0000256" key="1">
    <source>
        <dbReference type="SAM" id="Phobius"/>
    </source>
</evidence>
<dbReference type="InterPro" id="IPR052529">
    <property type="entry name" value="Bact_Transport_Assoc"/>
</dbReference>
<feature type="transmembrane region" description="Helical" evidence="1">
    <location>
        <begin position="289"/>
        <end position="309"/>
    </location>
</feature>
<dbReference type="RefSeq" id="WP_217640725.1">
    <property type="nucleotide sequence ID" value="NZ_FOND01000011.1"/>
</dbReference>
<keyword evidence="1" id="KW-0812">Transmembrane</keyword>
<dbReference type="EMBL" id="FOND01000011">
    <property type="protein sequence ID" value="SFF29429.1"/>
    <property type="molecule type" value="Genomic_DNA"/>
</dbReference>
<dbReference type="PANTHER" id="PTHR30590">
    <property type="entry name" value="INNER MEMBRANE PROTEIN"/>
    <property type="match status" value="1"/>
</dbReference>
<dbReference type="STRING" id="1798228.SAMN05216574_11135"/>
<protein>
    <submittedName>
        <fullName evidence="4">Uncharacterized membrane protein YeiB</fullName>
    </submittedName>
</protein>
<organism evidence="4 5">
    <name type="scientific">Blastococcus tunisiensis</name>
    <dbReference type="NCBI Taxonomy" id="1798228"/>
    <lineage>
        <taxon>Bacteria</taxon>
        <taxon>Bacillati</taxon>
        <taxon>Actinomycetota</taxon>
        <taxon>Actinomycetes</taxon>
        <taxon>Geodermatophilales</taxon>
        <taxon>Geodermatophilaceae</taxon>
        <taxon>Blastococcus</taxon>
    </lineage>
</organism>
<dbReference type="Pfam" id="PF04235">
    <property type="entry name" value="DUF418"/>
    <property type="match status" value="1"/>
</dbReference>
<keyword evidence="1" id="KW-1133">Transmembrane helix</keyword>
<feature type="domain" description="DUF418" evidence="2">
    <location>
        <begin position="251"/>
        <end position="350"/>
    </location>
</feature>